<dbReference type="EMBL" id="CP069029">
    <property type="protein sequence ID" value="QRC97128.1"/>
    <property type="molecule type" value="Genomic_DNA"/>
</dbReference>
<name>A0A7U2F3U8_PHANO</name>
<protein>
    <submittedName>
        <fullName evidence="1">Uncharacterized protein</fullName>
    </submittedName>
</protein>
<organism evidence="1 2">
    <name type="scientific">Phaeosphaeria nodorum (strain SN15 / ATCC MYA-4574 / FGSC 10173)</name>
    <name type="common">Glume blotch fungus</name>
    <name type="synonym">Parastagonospora nodorum</name>
    <dbReference type="NCBI Taxonomy" id="321614"/>
    <lineage>
        <taxon>Eukaryota</taxon>
        <taxon>Fungi</taxon>
        <taxon>Dikarya</taxon>
        <taxon>Ascomycota</taxon>
        <taxon>Pezizomycotina</taxon>
        <taxon>Dothideomycetes</taxon>
        <taxon>Pleosporomycetidae</taxon>
        <taxon>Pleosporales</taxon>
        <taxon>Pleosporineae</taxon>
        <taxon>Phaeosphaeriaceae</taxon>
        <taxon>Parastagonospora</taxon>
    </lineage>
</organism>
<proteinExistence type="predicted"/>
<dbReference type="VEuPathDB" id="FungiDB:JI435_434580"/>
<reference evidence="2" key="1">
    <citation type="journal article" date="2021" name="BMC Genomics">
        <title>Chromosome-level genome assembly and manually-curated proteome of model necrotroph Parastagonospora nodorum Sn15 reveals a genome-wide trove of candidate effector homologs, and redundancy of virulence-related functions within an accessory chromosome.</title>
        <authorList>
            <person name="Bertazzoni S."/>
            <person name="Jones D.A.B."/>
            <person name="Phan H.T."/>
            <person name="Tan K.-C."/>
            <person name="Hane J.K."/>
        </authorList>
    </citation>
    <scope>NUCLEOTIDE SEQUENCE [LARGE SCALE GENOMIC DNA]</scope>
    <source>
        <strain evidence="2">SN15 / ATCC MYA-4574 / FGSC 10173)</strain>
    </source>
</reference>
<evidence type="ECO:0000313" key="2">
    <source>
        <dbReference type="Proteomes" id="UP000663193"/>
    </source>
</evidence>
<accession>A0A7U2F3U8</accession>
<dbReference type="OMA" id="GHCTAQT"/>
<dbReference type="AlphaFoldDB" id="A0A7U2F3U8"/>
<evidence type="ECO:0000313" key="1">
    <source>
        <dbReference type="EMBL" id="QRC97128.1"/>
    </source>
</evidence>
<gene>
    <name evidence="1" type="ORF">JI435_434580</name>
</gene>
<dbReference type="OrthoDB" id="3554680at2759"/>
<sequence>MASWKIFPEPSGDVDVEYTPFLQSRKFFAVDDSGSTAGTVLRRERAFVDQFRTIYANRDDTISLWGSRCDSPTHSFEAISWRSQHGGTTPSQIFHDQGALNAIKRSDVWFLLTDGEIWEQDVHQLAKIAQDRDVLNIPLVFLITGSPGKSPGTANISVGISFFASSEDTLILFKEISTGRIYVIAGKGCFAALGGSAAAQNLESWDDLQLFGDETSFFKEYKKLEVQVIKAEFRPESAKGIALGTDWEERQHGPVRVDLDLLPKAGVLSKDDLCDLLADNTFDALSVAYKTRSRIAELRGFLQKQKIEQVAPKLEDVAGAGALITKMGDVKTTAQERVKLQERLRAAHAKNRDHYQKSTTDFIGSEQEIALKKRNQLVDGALRTLAAIEAAGFNAEILSRKSNRARRADVIETATTVDMMKLDLDAPAYKGFCQICCDEEVIMSICFKEMEADKVEDNTTDFALNFPLAAGASAKNVGLISSQNICFQCAVLSPSSRSIYHEPLTAVIPALKYDGSNKKYINEQLYLALTAKLATGAAGIAQLFMSILLELINTRAWAGSDMNEVQLSDNAYKEIRQRRETFEWMLNQLLKNTFTREDFKETGDWVRYPQALEWVAKDFETNGLASFAVTYPALGFNVLLELSSRVGKLTVEQAQRMRAAKVIHSIASKYLVDLQIALQNKLPDTQWKQKYLEVIYKDFNGTLTPKDQNKASLVTDSETFKQHLSGCIQEVDVEINDNTMRKIQLILYWLLFTQKGHCTAQTFFTRMRDAEPLATTVLSVQSPLPALAHYDTLLSIFASHNAHLINAKLTACHVSAVVPFANPFGASVLHCGACDFKFTNVTKANQMSEKNVQKLRHERAKHLIAVFGLASRFEKSTTGLPERTSPPTSLHFNLHMSIVREWEGLSTELRKEVVTDERAKEDFVGAVRKRLCSEGRGNIHQDDLDKDTRALLPSFFRILKRALEGEGKKEMEVWDFEFDRDKGGVGEKARWELEMGMADGVKVGDGEALEEWEFA</sequence>
<keyword evidence="2" id="KW-1185">Reference proteome</keyword>
<dbReference type="InterPro" id="IPR036465">
    <property type="entry name" value="vWFA_dom_sf"/>
</dbReference>
<dbReference type="SUPFAM" id="SSF53300">
    <property type="entry name" value="vWA-like"/>
    <property type="match status" value="1"/>
</dbReference>
<dbReference type="Proteomes" id="UP000663193">
    <property type="component" value="Chromosome 7"/>
</dbReference>